<sequence>MSTEGLMDLPGPRPLPPSPPISIKPPTSPPTSSASLASHLLAAVSQVQSLTSQLPPSVPLPTSSPSGPPGLGGHPRPHFMGGGMPPLSQGYDCPPMSSILAGLKDFPRQYHSPSPVPSTESHECKIVDYRGAKVASFIINNDTMLCLPQAFELFLKHLVGGLHTVYTKLKRLGIEPIVCNVDQVRILRGLGAIQPGVNRCKLLSMKHFDVLYKDCTTASSRPGRPPKRASDFMTMAPSPEALFDLKKRHLENGGFPHNGHLPGDPHGPHKSPFPNGYPGAPFNPLQYMAHHMAGLGYPPLLPGNLPPGLQGGHGGIPHPISPTEASPLKHPQITPETLARLHEDRVEREQRMLAMDRMDQHRVFTPTSGSGPIPPPFYPRPPHLDDLPRPASPVLNLSKSGSDDGHLDEREDREDRERGLSINDSRDDLRDSSPRRHPDDNRDDDRLSDMDDDEDKDESMDTADAWSRVSNTLGQTQLNSPPGMPGGPPGVGGTAPLSSTEVLLRNILGLLRVAEENARHHERQTQYEKAELKMEVLRERELRETLEKQLQEEQRNRVLMQKRCAKLKKLRRRLQERLELEVKRRTRYEDHLRSASPEVLSDINDSLRKEMEAIAVEIQKENSTLQKDNAADVDRGPNQAGDCLLASPTLATHPAITTATANWRHK</sequence>
<feature type="non-terminal residue" evidence="7">
    <location>
        <position position="666"/>
    </location>
</feature>
<feature type="region of interest" description="Disordered" evidence="5">
    <location>
        <begin position="310"/>
        <end position="330"/>
    </location>
</feature>
<evidence type="ECO:0000256" key="3">
    <source>
        <dbReference type="ARBA" id="ARBA00038192"/>
    </source>
</evidence>
<evidence type="ECO:0000256" key="2">
    <source>
        <dbReference type="ARBA" id="ARBA00023242"/>
    </source>
</evidence>
<dbReference type="InterPro" id="IPR009061">
    <property type="entry name" value="DNA-bd_dom_put_sf"/>
</dbReference>
<dbReference type="InterPro" id="IPR003380">
    <property type="entry name" value="SKI/SNO/DAC"/>
</dbReference>
<dbReference type="GO" id="GO:0005667">
    <property type="term" value="C:transcription regulator complex"/>
    <property type="evidence" value="ECO:0007669"/>
    <property type="project" value="TreeGrafter"/>
</dbReference>
<evidence type="ECO:0000256" key="1">
    <source>
        <dbReference type="ARBA" id="ARBA00004123"/>
    </source>
</evidence>
<organism evidence="7 8">
    <name type="scientific">Meganyctiphanes norvegica</name>
    <name type="common">Northern krill</name>
    <name type="synonym">Thysanopoda norvegica</name>
    <dbReference type="NCBI Taxonomy" id="48144"/>
    <lineage>
        <taxon>Eukaryota</taxon>
        <taxon>Metazoa</taxon>
        <taxon>Ecdysozoa</taxon>
        <taxon>Arthropoda</taxon>
        <taxon>Crustacea</taxon>
        <taxon>Multicrustacea</taxon>
        <taxon>Malacostraca</taxon>
        <taxon>Eumalacostraca</taxon>
        <taxon>Eucarida</taxon>
        <taxon>Euphausiacea</taxon>
        <taxon>Euphausiidae</taxon>
        <taxon>Meganyctiphanes</taxon>
    </lineage>
</organism>
<dbReference type="InterPro" id="IPR037000">
    <property type="entry name" value="Ski_DNA-bd_sf"/>
</dbReference>
<proteinExistence type="inferred from homology"/>
<evidence type="ECO:0000313" key="7">
    <source>
        <dbReference type="EMBL" id="CAL4177506.1"/>
    </source>
</evidence>
<reference evidence="7 8" key="1">
    <citation type="submission" date="2024-05" db="EMBL/GenBank/DDBJ databases">
        <authorList>
            <person name="Wallberg A."/>
        </authorList>
    </citation>
    <scope>NUCLEOTIDE SEQUENCE [LARGE SCALE GENOMIC DNA]</scope>
</reference>
<evidence type="ECO:0000259" key="6">
    <source>
        <dbReference type="Pfam" id="PF02437"/>
    </source>
</evidence>
<dbReference type="CDD" id="cd21081">
    <property type="entry name" value="DHD_Dac"/>
    <property type="match status" value="1"/>
</dbReference>
<name>A0AAV2SF34_MEGNR</name>
<dbReference type="Pfam" id="PF02437">
    <property type="entry name" value="Ski_Sno_DHD"/>
    <property type="match status" value="1"/>
</dbReference>
<dbReference type="GO" id="GO:0000978">
    <property type="term" value="F:RNA polymerase II cis-regulatory region sequence-specific DNA binding"/>
    <property type="evidence" value="ECO:0007669"/>
    <property type="project" value="TreeGrafter"/>
</dbReference>
<dbReference type="Gene3D" id="3.10.260.20">
    <property type="entry name" value="Ski"/>
    <property type="match status" value="1"/>
</dbReference>
<feature type="domain" description="SKI/SNO/DAC" evidence="6">
    <location>
        <begin position="111"/>
        <end position="216"/>
    </location>
</feature>
<keyword evidence="4" id="KW-0175">Coiled coil</keyword>
<dbReference type="InterPro" id="IPR052417">
    <property type="entry name" value="Dachshund_domain"/>
</dbReference>
<feature type="compositionally biased region" description="Low complexity" evidence="5">
    <location>
        <begin position="30"/>
        <end position="65"/>
    </location>
</feature>
<dbReference type="EMBL" id="CAXKWB010055717">
    <property type="protein sequence ID" value="CAL4177506.1"/>
    <property type="molecule type" value="Genomic_DNA"/>
</dbReference>
<dbReference type="PANTHER" id="PTHR12577">
    <property type="entry name" value="DACHSHUND"/>
    <property type="match status" value="1"/>
</dbReference>
<keyword evidence="8" id="KW-1185">Reference proteome</keyword>
<feature type="coiled-coil region" evidence="4">
    <location>
        <begin position="520"/>
        <end position="628"/>
    </location>
</feature>
<dbReference type="FunFam" id="3.10.260.20:FF:000001">
    <property type="entry name" value="Dachshund homolog 1"/>
    <property type="match status" value="1"/>
</dbReference>
<keyword evidence="2" id="KW-0539">Nucleus</keyword>
<comment type="subcellular location">
    <subcellularLocation>
        <location evidence="1">Nucleus</location>
    </subcellularLocation>
</comment>
<comment type="similarity">
    <text evidence="3">Belongs to the DACH/dachshund family.</text>
</comment>
<dbReference type="Proteomes" id="UP001497623">
    <property type="component" value="Unassembled WGS sequence"/>
</dbReference>
<feature type="region of interest" description="Disordered" evidence="5">
    <location>
        <begin position="362"/>
        <end position="497"/>
    </location>
</feature>
<feature type="compositionally biased region" description="Pro residues" evidence="5">
    <location>
        <begin position="372"/>
        <end position="381"/>
    </location>
</feature>
<comment type="caution">
    <text evidence="7">The sequence shown here is derived from an EMBL/GenBank/DDBJ whole genome shotgun (WGS) entry which is preliminary data.</text>
</comment>
<evidence type="ECO:0000256" key="5">
    <source>
        <dbReference type="SAM" id="MobiDB-lite"/>
    </source>
</evidence>
<feature type="compositionally biased region" description="Polar residues" evidence="5">
    <location>
        <begin position="468"/>
        <end position="480"/>
    </location>
</feature>
<feature type="region of interest" description="Disordered" evidence="5">
    <location>
        <begin position="252"/>
        <end position="273"/>
    </location>
</feature>
<dbReference type="SUPFAM" id="SSF46955">
    <property type="entry name" value="Putative DNA-binding domain"/>
    <property type="match status" value="1"/>
</dbReference>
<feature type="compositionally biased region" description="Pro residues" evidence="5">
    <location>
        <begin position="11"/>
        <end position="29"/>
    </location>
</feature>
<evidence type="ECO:0000313" key="8">
    <source>
        <dbReference type="Proteomes" id="UP001497623"/>
    </source>
</evidence>
<feature type="region of interest" description="Disordered" evidence="5">
    <location>
        <begin position="1"/>
        <end position="87"/>
    </location>
</feature>
<dbReference type="AlphaFoldDB" id="A0AAV2SF34"/>
<feature type="compositionally biased region" description="Acidic residues" evidence="5">
    <location>
        <begin position="450"/>
        <end position="461"/>
    </location>
</feature>
<accession>A0AAV2SF34</accession>
<dbReference type="PANTHER" id="PTHR12577:SF6">
    <property type="entry name" value="DACHSHUND, ISOFORM B"/>
    <property type="match status" value="1"/>
</dbReference>
<dbReference type="GO" id="GO:0000981">
    <property type="term" value="F:DNA-binding transcription factor activity, RNA polymerase II-specific"/>
    <property type="evidence" value="ECO:0007669"/>
    <property type="project" value="TreeGrafter"/>
</dbReference>
<feature type="compositionally biased region" description="Basic and acidic residues" evidence="5">
    <location>
        <begin position="401"/>
        <end position="449"/>
    </location>
</feature>
<gene>
    <name evidence="7" type="ORF">MNOR_LOCUS34915</name>
</gene>
<evidence type="ECO:0000256" key="4">
    <source>
        <dbReference type="SAM" id="Coils"/>
    </source>
</evidence>
<dbReference type="GO" id="GO:0005634">
    <property type="term" value="C:nucleus"/>
    <property type="evidence" value="ECO:0007669"/>
    <property type="project" value="UniProtKB-SubCell"/>
</dbReference>
<protein>
    <recommendedName>
        <fullName evidence="6">SKI/SNO/DAC domain-containing protein</fullName>
    </recommendedName>
</protein>